<comment type="caution">
    <text evidence="2">The sequence shown here is derived from an EMBL/GenBank/DDBJ whole genome shotgun (WGS) entry which is preliminary data.</text>
</comment>
<dbReference type="Proteomes" id="UP001562425">
    <property type="component" value="Unassembled WGS sequence"/>
</dbReference>
<keyword evidence="1" id="KW-0472">Membrane</keyword>
<keyword evidence="1" id="KW-0812">Transmembrane</keyword>
<reference evidence="2 3" key="1">
    <citation type="submission" date="2024-05" db="EMBL/GenBank/DDBJ databases">
        <title>Culex pipiens pipiens assembly and annotation.</title>
        <authorList>
            <person name="Alout H."/>
            <person name="Durand T."/>
        </authorList>
    </citation>
    <scope>NUCLEOTIDE SEQUENCE [LARGE SCALE GENOMIC DNA]</scope>
    <source>
        <strain evidence="2">HA-2024</strain>
        <tissue evidence="2">Whole body</tissue>
    </source>
</reference>
<proteinExistence type="predicted"/>
<sequence>MCQGRLFTKNNNIRRANTQPKIFSDVRFITAAINKSLPGPIGLDKCWWRTRNETFDGRTTSVDSIVAELLVKQKIPLTSIIYPACKVDDLGRLMEGEKRFETSYGVEAAQNELILINGTWKRHRLHGQILLQLATIGRGLILQVTLHDNYSGLKPEVPVDAGKKCMMHKHTPWSPDVAPLCLFRASCARGHMITIFPAVIGGEKCFCEPLHQSNFFRRMQVAVQLASTIYPDQKSPEVDDVPARTIPSVDVAPQHGRVRLWCPRGTHFPLNRMYRLDTGCDLMCLCLPEFSCELYSERMFGSSPDSTTTTTYIPILVAILIAATVGLCLIIKEMQLGKLRQGTDVGLTCQICPQPDLLLG</sequence>
<dbReference type="AlphaFoldDB" id="A0ABD1CF93"/>
<evidence type="ECO:0000313" key="2">
    <source>
        <dbReference type="EMBL" id="KAL1375066.1"/>
    </source>
</evidence>
<organism evidence="2 3">
    <name type="scientific">Culex pipiens pipiens</name>
    <name type="common">Northern house mosquito</name>
    <dbReference type="NCBI Taxonomy" id="38569"/>
    <lineage>
        <taxon>Eukaryota</taxon>
        <taxon>Metazoa</taxon>
        <taxon>Ecdysozoa</taxon>
        <taxon>Arthropoda</taxon>
        <taxon>Hexapoda</taxon>
        <taxon>Insecta</taxon>
        <taxon>Pterygota</taxon>
        <taxon>Neoptera</taxon>
        <taxon>Endopterygota</taxon>
        <taxon>Diptera</taxon>
        <taxon>Nematocera</taxon>
        <taxon>Culicoidea</taxon>
        <taxon>Culicidae</taxon>
        <taxon>Culicinae</taxon>
        <taxon>Culicini</taxon>
        <taxon>Culex</taxon>
        <taxon>Culex</taxon>
    </lineage>
</organism>
<gene>
    <name evidence="2" type="ORF">pipiens_017725</name>
</gene>
<dbReference type="EMBL" id="JBEHCU010012806">
    <property type="protein sequence ID" value="KAL1375066.1"/>
    <property type="molecule type" value="Genomic_DNA"/>
</dbReference>
<feature type="transmembrane region" description="Helical" evidence="1">
    <location>
        <begin position="312"/>
        <end position="331"/>
    </location>
</feature>
<evidence type="ECO:0000313" key="3">
    <source>
        <dbReference type="Proteomes" id="UP001562425"/>
    </source>
</evidence>
<accession>A0ABD1CF93</accession>
<keyword evidence="3" id="KW-1185">Reference proteome</keyword>
<keyword evidence="1" id="KW-1133">Transmembrane helix</keyword>
<evidence type="ECO:0000256" key="1">
    <source>
        <dbReference type="SAM" id="Phobius"/>
    </source>
</evidence>
<protein>
    <submittedName>
        <fullName evidence="2">Uncharacterized protein</fullName>
    </submittedName>
</protein>
<name>A0ABD1CF93_CULPP</name>